<evidence type="ECO:0000313" key="3">
    <source>
        <dbReference type="Proteomes" id="UP000286680"/>
    </source>
</evidence>
<accession>A0AA94EGU4</accession>
<organism evidence="2 3">
    <name type="scientific">Idiomarina aquatica</name>
    <dbReference type="NCBI Taxonomy" id="1327752"/>
    <lineage>
        <taxon>Bacteria</taxon>
        <taxon>Pseudomonadati</taxon>
        <taxon>Pseudomonadota</taxon>
        <taxon>Gammaproteobacteria</taxon>
        <taxon>Alteromonadales</taxon>
        <taxon>Idiomarinaceae</taxon>
        <taxon>Idiomarina</taxon>
    </lineage>
</organism>
<dbReference type="EMBL" id="PIPS01000001">
    <property type="protein sequence ID" value="RUO45623.1"/>
    <property type="molecule type" value="Genomic_DNA"/>
</dbReference>
<dbReference type="AlphaFoldDB" id="A0AA94EGU4"/>
<proteinExistence type="predicted"/>
<keyword evidence="1" id="KW-1133">Transmembrane helix</keyword>
<evidence type="ECO:0000256" key="1">
    <source>
        <dbReference type="SAM" id="Phobius"/>
    </source>
</evidence>
<keyword evidence="3" id="KW-1185">Reference proteome</keyword>
<name>A0AA94EGU4_9GAMM</name>
<feature type="transmembrane region" description="Helical" evidence="1">
    <location>
        <begin position="71"/>
        <end position="89"/>
    </location>
</feature>
<evidence type="ECO:0000313" key="2">
    <source>
        <dbReference type="EMBL" id="RUO45623.1"/>
    </source>
</evidence>
<feature type="transmembrane region" description="Helical" evidence="1">
    <location>
        <begin position="6"/>
        <end position="26"/>
    </location>
</feature>
<gene>
    <name evidence="2" type="ORF">CWE23_06440</name>
</gene>
<dbReference type="RefSeq" id="WP_126819783.1">
    <property type="nucleotide sequence ID" value="NZ_PIPS01000001.1"/>
</dbReference>
<protein>
    <submittedName>
        <fullName evidence="2">Uncharacterized protein</fullName>
    </submittedName>
</protein>
<dbReference type="Proteomes" id="UP000286680">
    <property type="component" value="Unassembled WGS sequence"/>
</dbReference>
<keyword evidence="1" id="KW-0472">Membrane</keyword>
<sequence>MDSGLLGGIIGGIVSIALCSVVSTRISHKSNNGQLKFGLIVSILFWVCLFIIGICLYSLIFTDINYERDLFPIIGLIVGFGLAAVYSFGEAYKVKGSFNSQTIEFHTPWTGSKHEKWTDLESAKFNASANWYTLNFKGGSKIRLSALMQGHGLVIDHVKSLGYSVK</sequence>
<comment type="caution">
    <text evidence="2">The sequence shown here is derived from an EMBL/GenBank/DDBJ whole genome shotgun (WGS) entry which is preliminary data.</text>
</comment>
<reference evidence="3" key="1">
    <citation type="journal article" date="2018" name="Front. Microbiol.">
        <title>Genome-Based Analysis Reveals the Taxonomy and Diversity of the Family Idiomarinaceae.</title>
        <authorList>
            <person name="Liu Y."/>
            <person name="Lai Q."/>
            <person name="Shao Z."/>
        </authorList>
    </citation>
    <scope>NUCLEOTIDE SEQUENCE [LARGE SCALE GENOMIC DNA]</scope>
    <source>
        <strain evidence="3">SN-14</strain>
    </source>
</reference>
<keyword evidence="1" id="KW-0812">Transmembrane</keyword>
<feature type="transmembrane region" description="Helical" evidence="1">
    <location>
        <begin position="38"/>
        <end position="59"/>
    </location>
</feature>